<dbReference type="InterPro" id="IPR052035">
    <property type="entry name" value="ZnF_BED_domain_contain"/>
</dbReference>
<keyword evidence="3" id="KW-0863">Zinc-finger</keyword>
<comment type="subcellular location">
    <subcellularLocation>
        <location evidence="1">Nucleus</location>
    </subcellularLocation>
</comment>
<evidence type="ECO:0000256" key="1">
    <source>
        <dbReference type="ARBA" id="ARBA00004123"/>
    </source>
</evidence>
<evidence type="ECO:0000256" key="2">
    <source>
        <dbReference type="ARBA" id="ARBA00022723"/>
    </source>
</evidence>
<evidence type="ECO:0000256" key="4">
    <source>
        <dbReference type="ARBA" id="ARBA00022833"/>
    </source>
</evidence>
<evidence type="ECO:0008006" key="8">
    <source>
        <dbReference type="Google" id="ProtNLM"/>
    </source>
</evidence>
<gene>
    <name evidence="6" type="ORF">AFUS01_LOCUS4314</name>
</gene>
<reference evidence="6" key="1">
    <citation type="submission" date="2021-06" db="EMBL/GenBank/DDBJ databases">
        <authorList>
            <person name="Hodson N. C."/>
            <person name="Mongue J. A."/>
            <person name="Jaron S. K."/>
        </authorList>
    </citation>
    <scope>NUCLEOTIDE SEQUENCE</scope>
</reference>
<dbReference type="PANTHER" id="PTHR46481:SF10">
    <property type="entry name" value="ZINC FINGER BED DOMAIN-CONTAINING PROTEIN 39"/>
    <property type="match status" value="1"/>
</dbReference>
<comment type="caution">
    <text evidence="6">The sequence shown here is derived from an EMBL/GenBank/DDBJ whole genome shotgun (WGS) entry which is preliminary data.</text>
</comment>
<dbReference type="OrthoDB" id="191080at2759"/>
<dbReference type="PANTHER" id="PTHR46481">
    <property type="entry name" value="ZINC FINGER BED DOMAIN-CONTAINING PROTEIN 4"/>
    <property type="match status" value="1"/>
</dbReference>
<keyword evidence="4" id="KW-0862">Zinc</keyword>
<evidence type="ECO:0000256" key="5">
    <source>
        <dbReference type="ARBA" id="ARBA00023242"/>
    </source>
</evidence>
<organism evidence="6 7">
    <name type="scientific">Allacma fusca</name>
    <dbReference type="NCBI Taxonomy" id="39272"/>
    <lineage>
        <taxon>Eukaryota</taxon>
        <taxon>Metazoa</taxon>
        <taxon>Ecdysozoa</taxon>
        <taxon>Arthropoda</taxon>
        <taxon>Hexapoda</taxon>
        <taxon>Collembola</taxon>
        <taxon>Symphypleona</taxon>
        <taxon>Sminthuridae</taxon>
        <taxon>Allacma</taxon>
    </lineage>
</organism>
<dbReference type="AlphaFoldDB" id="A0A8J2JUK1"/>
<name>A0A8J2JUK1_9HEXA</name>
<keyword evidence="2" id="KW-0479">Metal-binding</keyword>
<dbReference type="GO" id="GO:0008270">
    <property type="term" value="F:zinc ion binding"/>
    <property type="evidence" value="ECO:0007669"/>
    <property type="project" value="UniProtKB-KW"/>
</dbReference>
<accession>A0A8J2JUK1</accession>
<evidence type="ECO:0000313" key="6">
    <source>
        <dbReference type="EMBL" id="CAG7701167.1"/>
    </source>
</evidence>
<proteinExistence type="predicted"/>
<sequence length="279" mass="32594">MDVVEILSSEELSLDDEIPSNLDILKQRKSGIYQQFVWNEEKKKFQCNHCKNFFVQKCKSTGNLWKHYNRCAKPLINNPRHNHNDNTSGRITKFFKPQLEGFDKDELENKLLDFVIMTDQPFSILEDPSFIAFAVYGRPIDGLFSSTTLKRRLLQRYEPYEVVVRSEKQLGNFKLEESEWKLISEIVAFLKGKSDLPQEIRNAAEAAAAVGFWDEHYKPQIDSQSEANTLEGDILASQMKRKRLSKHDEFRQYLALPPVEKVPNNDILCWWKVCELLFV</sequence>
<dbReference type="Proteomes" id="UP000708208">
    <property type="component" value="Unassembled WGS sequence"/>
</dbReference>
<keyword evidence="5" id="KW-0539">Nucleus</keyword>
<dbReference type="EMBL" id="CAJVCH010026783">
    <property type="protein sequence ID" value="CAG7701167.1"/>
    <property type="molecule type" value="Genomic_DNA"/>
</dbReference>
<protein>
    <recommendedName>
        <fullName evidence="8">BED-type domain-containing protein</fullName>
    </recommendedName>
</protein>
<evidence type="ECO:0000313" key="7">
    <source>
        <dbReference type="Proteomes" id="UP000708208"/>
    </source>
</evidence>
<dbReference type="GO" id="GO:0005634">
    <property type="term" value="C:nucleus"/>
    <property type="evidence" value="ECO:0007669"/>
    <property type="project" value="UniProtKB-SubCell"/>
</dbReference>
<keyword evidence="7" id="KW-1185">Reference proteome</keyword>
<evidence type="ECO:0000256" key="3">
    <source>
        <dbReference type="ARBA" id="ARBA00022771"/>
    </source>
</evidence>